<evidence type="ECO:0000256" key="4">
    <source>
        <dbReference type="ARBA" id="ARBA00022723"/>
    </source>
</evidence>
<keyword evidence="8" id="KW-0804">Transcription</keyword>
<evidence type="ECO:0000259" key="10">
    <source>
        <dbReference type="PROSITE" id="PS50089"/>
    </source>
</evidence>
<evidence type="ECO:0000313" key="12">
    <source>
        <dbReference type="Proteomes" id="UP000030645"/>
    </source>
</evidence>
<protein>
    <recommendedName>
        <fullName evidence="2">RING-type E3 ubiquitin transferase</fullName>
        <ecNumber evidence="2">2.3.2.27</ecNumber>
    </recommendedName>
</protein>
<evidence type="ECO:0000256" key="1">
    <source>
        <dbReference type="ARBA" id="ARBA00000900"/>
    </source>
</evidence>
<dbReference type="EC" id="2.3.2.27" evidence="2"/>
<evidence type="ECO:0000313" key="11">
    <source>
        <dbReference type="EMBL" id="EXB74839.1"/>
    </source>
</evidence>
<keyword evidence="6" id="KW-0862">Zinc</keyword>
<dbReference type="SUPFAM" id="SSF57850">
    <property type="entry name" value="RING/U-box"/>
    <property type="match status" value="1"/>
</dbReference>
<dbReference type="PANTHER" id="PTHR46077:SF1">
    <property type="entry name" value="TOP1 BINDING ARGININE_SERINE RICH PROTEIN, E3 UBIQUITIN LIGASE"/>
    <property type="match status" value="1"/>
</dbReference>
<dbReference type="GO" id="GO:0006513">
    <property type="term" value="P:protein monoubiquitination"/>
    <property type="evidence" value="ECO:0007669"/>
    <property type="project" value="TreeGrafter"/>
</dbReference>
<keyword evidence="12" id="KW-1185">Reference proteome</keyword>
<feature type="domain" description="RING-type" evidence="10">
    <location>
        <begin position="31"/>
        <end position="72"/>
    </location>
</feature>
<sequence>MECSSFSRTSPSRKTKFLRRIISPAIRGQYCPICLEYLHGRTSAVLTACNHAYCEHCIRKWSFFRRKCPLCNSDFDSWFSRISFSSGKFHRHRLPPLETTSSRNFRFEEEEERPRRIAINSSRRRTTPVPWRRSFGRLGSVGADVIAQRKLQWRASIYERRLKAVPLTSVDRVEQNVSGNSGARERILRRIEPWVRRELQAVLGDPDPSVIVHVATSLYIATLEKKVHCSSGQPGQGDQFLTELRAFVLDKTDLFWHEFSRLVNWSSIISICKCWKWHQKNRELKEAQQSTFQALEELIGTHGKWGRPYGEEQWMVS</sequence>
<dbReference type="GO" id="GO:0000209">
    <property type="term" value="P:protein polyubiquitination"/>
    <property type="evidence" value="ECO:0007669"/>
    <property type="project" value="TreeGrafter"/>
</dbReference>
<dbReference type="STRING" id="981085.W9R735"/>
<accession>W9R735</accession>
<dbReference type="eggNOG" id="KOG4430">
    <property type="taxonomic scope" value="Eukaryota"/>
</dbReference>
<dbReference type="PROSITE" id="PS50089">
    <property type="entry name" value="ZF_RING_2"/>
    <property type="match status" value="1"/>
</dbReference>
<keyword evidence="4" id="KW-0479">Metal-binding</keyword>
<dbReference type="InterPro" id="IPR013083">
    <property type="entry name" value="Znf_RING/FYVE/PHD"/>
</dbReference>
<evidence type="ECO:0000256" key="5">
    <source>
        <dbReference type="ARBA" id="ARBA00022771"/>
    </source>
</evidence>
<dbReference type="GO" id="GO:0008270">
    <property type="term" value="F:zinc ion binding"/>
    <property type="evidence" value="ECO:0007669"/>
    <property type="project" value="UniProtKB-KW"/>
</dbReference>
<dbReference type="InterPro" id="IPR001841">
    <property type="entry name" value="Znf_RING"/>
</dbReference>
<keyword evidence="5 9" id="KW-0863">Zinc-finger</keyword>
<evidence type="ECO:0000256" key="3">
    <source>
        <dbReference type="ARBA" id="ARBA00022679"/>
    </source>
</evidence>
<evidence type="ECO:0000256" key="2">
    <source>
        <dbReference type="ARBA" id="ARBA00012483"/>
    </source>
</evidence>
<proteinExistence type="predicted"/>
<dbReference type="SMART" id="SM00184">
    <property type="entry name" value="RING"/>
    <property type="match status" value="1"/>
</dbReference>
<dbReference type="Gene3D" id="3.30.40.10">
    <property type="entry name" value="Zinc/RING finger domain, C3HC4 (zinc finger)"/>
    <property type="match status" value="1"/>
</dbReference>
<dbReference type="InterPro" id="IPR017907">
    <property type="entry name" value="Znf_RING_CS"/>
</dbReference>
<evidence type="ECO:0000256" key="9">
    <source>
        <dbReference type="PROSITE-ProRule" id="PRU00175"/>
    </source>
</evidence>
<reference evidence="12" key="1">
    <citation type="submission" date="2013-01" db="EMBL/GenBank/DDBJ databases">
        <title>Draft Genome Sequence of a Mulberry Tree, Morus notabilis C.K. Schneid.</title>
        <authorList>
            <person name="He N."/>
            <person name="Zhao S."/>
        </authorList>
    </citation>
    <scope>NUCLEOTIDE SEQUENCE</scope>
</reference>
<comment type="catalytic activity">
    <reaction evidence="1">
        <text>S-ubiquitinyl-[E2 ubiquitin-conjugating enzyme]-L-cysteine + [acceptor protein]-L-lysine = [E2 ubiquitin-conjugating enzyme]-L-cysteine + N(6)-ubiquitinyl-[acceptor protein]-L-lysine.</text>
        <dbReference type="EC" id="2.3.2.27"/>
    </reaction>
</comment>
<dbReference type="GO" id="GO:0061630">
    <property type="term" value="F:ubiquitin protein ligase activity"/>
    <property type="evidence" value="ECO:0007669"/>
    <property type="project" value="UniProtKB-EC"/>
</dbReference>
<dbReference type="Pfam" id="PF13639">
    <property type="entry name" value="zf-RING_2"/>
    <property type="match status" value="1"/>
</dbReference>
<dbReference type="PROSITE" id="PS00518">
    <property type="entry name" value="ZF_RING_1"/>
    <property type="match status" value="1"/>
</dbReference>
<dbReference type="PANTHER" id="PTHR46077">
    <property type="entry name" value="E3 UBIQUITIN-PROTEIN LIGASE TOPORS"/>
    <property type="match status" value="1"/>
</dbReference>
<organism evidence="11 12">
    <name type="scientific">Morus notabilis</name>
    <dbReference type="NCBI Taxonomy" id="981085"/>
    <lineage>
        <taxon>Eukaryota</taxon>
        <taxon>Viridiplantae</taxon>
        <taxon>Streptophyta</taxon>
        <taxon>Embryophyta</taxon>
        <taxon>Tracheophyta</taxon>
        <taxon>Spermatophyta</taxon>
        <taxon>Magnoliopsida</taxon>
        <taxon>eudicotyledons</taxon>
        <taxon>Gunneridae</taxon>
        <taxon>Pentapetalae</taxon>
        <taxon>rosids</taxon>
        <taxon>fabids</taxon>
        <taxon>Rosales</taxon>
        <taxon>Moraceae</taxon>
        <taxon>Moreae</taxon>
        <taxon>Morus</taxon>
    </lineage>
</organism>
<gene>
    <name evidence="11" type="ORF">L484_023583</name>
</gene>
<evidence type="ECO:0000256" key="8">
    <source>
        <dbReference type="ARBA" id="ARBA00023163"/>
    </source>
</evidence>
<dbReference type="AlphaFoldDB" id="W9R735"/>
<dbReference type="Proteomes" id="UP000030645">
    <property type="component" value="Unassembled WGS sequence"/>
</dbReference>
<keyword evidence="7" id="KW-0805">Transcription regulation</keyword>
<evidence type="ECO:0000256" key="6">
    <source>
        <dbReference type="ARBA" id="ARBA00022833"/>
    </source>
</evidence>
<name>W9R735_9ROSA</name>
<evidence type="ECO:0000256" key="7">
    <source>
        <dbReference type="ARBA" id="ARBA00023015"/>
    </source>
</evidence>
<dbReference type="EMBL" id="KE344659">
    <property type="protein sequence ID" value="EXB74839.1"/>
    <property type="molecule type" value="Genomic_DNA"/>
</dbReference>
<keyword evidence="3" id="KW-0808">Transferase</keyword>